<dbReference type="Proteomes" id="UP000812270">
    <property type="component" value="Unassembled WGS sequence"/>
</dbReference>
<name>A0A9E2W5L0_9BACT</name>
<dbReference type="RefSeq" id="WP_217792803.1">
    <property type="nucleotide sequence ID" value="NZ_JAHSPG010000013.1"/>
</dbReference>
<dbReference type="AlphaFoldDB" id="A0A9E2W5L0"/>
<evidence type="ECO:0000259" key="1">
    <source>
        <dbReference type="Pfam" id="PF01979"/>
    </source>
</evidence>
<dbReference type="PANTHER" id="PTHR43135:SF3">
    <property type="entry name" value="ALPHA-D-RIBOSE 1-METHYLPHOSPHONATE 5-TRIPHOSPHATE DIPHOSPHATASE"/>
    <property type="match status" value="1"/>
</dbReference>
<dbReference type="Pfam" id="PF01979">
    <property type="entry name" value="Amidohydro_1"/>
    <property type="match status" value="1"/>
</dbReference>
<feature type="domain" description="Amidohydrolase-related" evidence="1">
    <location>
        <begin position="84"/>
        <end position="440"/>
    </location>
</feature>
<comment type="caution">
    <text evidence="2">The sequence shown here is derived from an EMBL/GenBank/DDBJ whole genome shotgun (WGS) entry which is preliminary data.</text>
</comment>
<sequence length="450" mass="49257">MKTYISAFVLLSTIIVACNNEPKSSDKDTKSDNATLFKHVTLIDGNGGAPIENTDILVQGDSIAAVGPNQHVDDAKEIDLKGKTIMPAIISTHVHVGNLKGSSTSGSFYTRENILRQLKQYEDYGVTNILVMGTDRPMLFQSGLRDSSLTGLLPGARYHSAGYGFGVPNGAPPLGMSMDMVFRPATAADVAKEMDSVATVKPDVIKMWVDDFGGKFPKMNPSIYKAIIDEAHKHDLRVASHVYYLDDAKKLVADGVDILAHSIRDKVIDDTLIQQMKAKKVMYIPTLSLDEFAYIYARKADWLNDTFFKKSLEPGVYEMITSQKYQDDLRKSPDLAKNEAALQTVLRNVKKLHDAGILISLGTDSGATPIRAQGFSEHLEMELLVQAGLTPLQAITIATKNAATLLKIDDKFGTIEKGKTADFIVLDANPVGDIKNTRKIFAVYKAGEKN</sequence>
<proteinExistence type="predicted"/>
<evidence type="ECO:0000313" key="3">
    <source>
        <dbReference type="Proteomes" id="UP000812270"/>
    </source>
</evidence>
<dbReference type="GO" id="GO:0016787">
    <property type="term" value="F:hydrolase activity"/>
    <property type="evidence" value="ECO:0007669"/>
    <property type="project" value="InterPro"/>
</dbReference>
<dbReference type="InterPro" id="IPR051781">
    <property type="entry name" value="Metallo-dep_Hydrolase"/>
</dbReference>
<accession>A0A9E2W5L0</accession>
<gene>
    <name evidence="2" type="ORF">KTO63_17660</name>
</gene>
<protein>
    <submittedName>
        <fullName evidence="2">Amidohydrolase family protein</fullName>
    </submittedName>
</protein>
<dbReference type="PROSITE" id="PS51257">
    <property type="entry name" value="PROKAR_LIPOPROTEIN"/>
    <property type="match status" value="1"/>
</dbReference>
<dbReference type="PANTHER" id="PTHR43135">
    <property type="entry name" value="ALPHA-D-RIBOSE 1-METHYLPHOSPHONATE 5-TRIPHOSPHATE DIPHOSPHATASE"/>
    <property type="match status" value="1"/>
</dbReference>
<evidence type="ECO:0000313" key="2">
    <source>
        <dbReference type="EMBL" id="MBV4358999.1"/>
    </source>
</evidence>
<keyword evidence="3" id="KW-1185">Reference proteome</keyword>
<reference evidence="2" key="1">
    <citation type="submission" date="2021-06" db="EMBL/GenBank/DDBJ databases">
        <authorList>
            <person name="Huq M.A."/>
        </authorList>
    </citation>
    <scope>NUCLEOTIDE SEQUENCE</scope>
    <source>
        <strain evidence="2">MAH-26</strain>
    </source>
</reference>
<dbReference type="InterPro" id="IPR006680">
    <property type="entry name" value="Amidohydro-rel"/>
</dbReference>
<dbReference type="EMBL" id="JAHSPG010000013">
    <property type="protein sequence ID" value="MBV4358999.1"/>
    <property type="molecule type" value="Genomic_DNA"/>
</dbReference>
<organism evidence="2 3">
    <name type="scientific">Pinibacter aurantiacus</name>
    <dbReference type="NCBI Taxonomy" id="2851599"/>
    <lineage>
        <taxon>Bacteria</taxon>
        <taxon>Pseudomonadati</taxon>
        <taxon>Bacteroidota</taxon>
        <taxon>Chitinophagia</taxon>
        <taxon>Chitinophagales</taxon>
        <taxon>Chitinophagaceae</taxon>
        <taxon>Pinibacter</taxon>
    </lineage>
</organism>